<accession>A0A0F4KRW3</accession>
<dbReference type="GO" id="GO:0042256">
    <property type="term" value="P:cytosolic ribosome assembly"/>
    <property type="evidence" value="ECO:0007669"/>
    <property type="project" value="UniProtKB-UniRule"/>
</dbReference>
<keyword evidence="2" id="KW-0678">Repressor</keyword>
<dbReference type="Pfam" id="PF02410">
    <property type="entry name" value="RsfS"/>
    <property type="match status" value="1"/>
</dbReference>
<dbReference type="HAMAP" id="MF_01477">
    <property type="entry name" value="Iojap_RsfS"/>
    <property type="match status" value="1"/>
</dbReference>
<dbReference type="InterPro" id="IPR004394">
    <property type="entry name" value="Iojap/RsfS/C7orf30"/>
</dbReference>
<dbReference type="GO" id="GO:0005737">
    <property type="term" value="C:cytoplasm"/>
    <property type="evidence" value="ECO:0007669"/>
    <property type="project" value="UniProtKB-SubCell"/>
</dbReference>
<evidence type="ECO:0000313" key="4">
    <source>
        <dbReference type="Proteomes" id="UP000033695"/>
    </source>
</evidence>
<protein>
    <recommendedName>
        <fullName evidence="2">Ribosomal silencing factor RsfS</fullName>
    </recommendedName>
</protein>
<sequence length="113" mass="12481">MNSQEVMQMAVKAAAEKRAEDIVVLDMQNISLMADYFVIASGSSQRQVQAIVDNVTDQASSVNHVEGQKDSPWVLVDLGDVIVHVFTPEARDFYKIENLWSDAPVVDVTALTE</sequence>
<comment type="subcellular location">
    <subcellularLocation>
        <location evidence="2">Cytoplasm</location>
    </subcellularLocation>
</comment>
<organism evidence="3 4">
    <name type="scientific">Bombilactobacillus mellis</name>
    <dbReference type="NCBI Taxonomy" id="1218508"/>
    <lineage>
        <taxon>Bacteria</taxon>
        <taxon>Bacillati</taxon>
        <taxon>Bacillota</taxon>
        <taxon>Bacilli</taxon>
        <taxon>Lactobacillales</taxon>
        <taxon>Lactobacillaceae</taxon>
        <taxon>Bombilactobacillus</taxon>
    </lineage>
</organism>
<comment type="caution">
    <text evidence="3">The sequence shown here is derived from an EMBL/GenBank/DDBJ whole genome shotgun (WGS) entry which is preliminary data.</text>
</comment>
<dbReference type="Proteomes" id="UP000033695">
    <property type="component" value="Unassembled WGS sequence"/>
</dbReference>
<dbReference type="STRING" id="1218508.JG29_05900"/>
<dbReference type="SUPFAM" id="SSF81301">
    <property type="entry name" value="Nucleotidyltransferase"/>
    <property type="match status" value="1"/>
</dbReference>
<dbReference type="NCBIfam" id="TIGR00090">
    <property type="entry name" value="rsfS_iojap_ybeB"/>
    <property type="match status" value="1"/>
</dbReference>
<name>A0A0F4KRW3_9LACO</name>
<keyword evidence="2" id="KW-0810">Translation regulation</keyword>
<dbReference type="GO" id="GO:0090071">
    <property type="term" value="P:negative regulation of ribosome biogenesis"/>
    <property type="evidence" value="ECO:0007669"/>
    <property type="project" value="UniProtKB-UniRule"/>
</dbReference>
<dbReference type="AlphaFoldDB" id="A0A0F4KRW3"/>
<gene>
    <name evidence="2" type="primary">rsfS</name>
    <name evidence="3" type="ORF">JG29_05900</name>
</gene>
<dbReference type="GO" id="GO:0043023">
    <property type="term" value="F:ribosomal large subunit binding"/>
    <property type="evidence" value="ECO:0007669"/>
    <property type="project" value="TreeGrafter"/>
</dbReference>
<dbReference type="PATRIC" id="fig|1218508.4.peg.605"/>
<dbReference type="Gene3D" id="3.30.460.10">
    <property type="entry name" value="Beta Polymerase, domain 2"/>
    <property type="match status" value="1"/>
</dbReference>
<comment type="subunit">
    <text evidence="2">Interacts with ribosomal protein uL14 (rplN).</text>
</comment>
<dbReference type="PANTHER" id="PTHR21043:SF0">
    <property type="entry name" value="MITOCHONDRIAL ASSEMBLY OF RIBOSOMAL LARGE SUBUNIT PROTEIN 1"/>
    <property type="match status" value="1"/>
</dbReference>
<keyword evidence="4" id="KW-1185">Reference proteome</keyword>
<keyword evidence="2" id="KW-0963">Cytoplasm</keyword>
<dbReference type="EMBL" id="JXBZ01000005">
    <property type="protein sequence ID" value="KJY49140.1"/>
    <property type="molecule type" value="Genomic_DNA"/>
</dbReference>
<dbReference type="OrthoDB" id="9793681at2"/>
<proteinExistence type="inferred from homology"/>
<evidence type="ECO:0000256" key="1">
    <source>
        <dbReference type="ARBA" id="ARBA00010574"/>
    </source>
</evidence>
<comment type="similarity">
    <text evidence="1 2">Belongs to the Iojap/RsfS family.</text>
</comment>
<comment type="function">
    <text evidence="2">Functions as a ribosomal silencing factor. Interacts with ribosomal protein uL14 (rplN), blocking formation of intersubunit bridge B8. Prevents association of the 30S and 50S ribosomal subunits and the formation of functional ribosomes, thus repressing translation.</text>
</comment>
<evidence type="ECO:0000256" key="2">
    <source>
        <dbReference type="HAMAP-Rule" id="MF_01477"/>
    </source>
</evidence>
<reference evidence="3 4" key="1">
    <citation type="submission" date="2014-12" db="EMBL/GenBank/DDBJ databases">
        <title>Comparative genomics of the lactic acid bacteria isolated from the honey bee gut.</title>
        <authorList>
            <person name="Ellegaard K.M."/>
            <person name="Tamarit D."/>
            <person name="Javelind E."/>
            <person name="Olofsson T."/>
            <person name="Andersson S.G."/>
            <person name="Vasquez A."/>
        </authorList>
    </citation>
    <scope>NUCLEOTIDE SEQUENCE [LARGE SCALE GENOMIC DNA]</scope>
    <source>
        <strain evidence="3 4">Hon2</strain>
    </source>
</reference>
<dbReference type="PANTHER" id="PTHR21043">
    <property type="entry name" value="IOJAP SUPERFAMILY ORTHOLOG"/>
    <property type="match status" value="1"/>
</dbReference>
<dbReference type="HOGENOM" id="CLU_092688_2_2_9"/>
<dbReference type="GO" id="GO:0017148">
    <property type="term" value="P:negative regulation of translation"/>
    <property type="evidence" value="ECO:0007669"/>
    <property type="project" value="UniProtKB-UniRule"/>
</dbReference>
<evidence type="ECO:0000313" key="3">
    <source>
        <dbReference type="EMBL" id="KJY49140.1"/>
    </source>
</evidence>
<dbReference type="InterPro" id="IPR043519">
    <property type="entry name" value="NT_sf"/>
</dbReference>